<protein>
    <submittedName>
        <fullName evidence="1">DUF2252 domain-containing protein</fullName>
    </submittedName>
</protein>
<dbReference type="PANTHER" id="PTHR39441">
    <property type="entry name" value="DUF2252 DOMAIN-CONTAINING PROTEIN"/>
    <property type="match status" value="1"/>
</dbReference>
<dbReference type="RefSeq" id="WP_114067072.1">
    <property type="nucleotide sequence ID" value="NZ_CP030850.1"/>
</dbReference>
<dbReference type="AlphaFoldDB" id="A0A344TI17"/>
<dbReference type="InterPro" id="IPR018721">
    <property type="entry name" value="DUF2252"/>
</dbReference>
<dbReference type="EMBL" id="CP030850">
    <property type="protein sequence ID" value="AXE18288.1"/>
    <property type="molecule type" value="Genomic_DNA"/>
</dbReference>
<sequence length="397" mass="46206">MTAIEQIKQYNAGRNALLLAHKYERMTGDLYRFFRATGHLFYNDFAQHFSTVDTSRVWGCGDLHLQNFGTYKAENRLVYFDLNDFDEAMQVPATWELSRMLVSIHLAAEELDLEEAECNLLVKSFLNSYTQTLLSGKPIDIERRTATGMLQAFMEKLEKRRRKDLIKERTVKVDGERKLNVDNEKVVSILPEQKTMVEQMVMEWQQQHPNPFFKRICDVGIRVTGTASLGLERYVLLVESPNEKLYLLDLKEARHSILSPHIQLPQPLWETEAQRIAEIQKRVNNVLPTLLNPIANGTKSYILKELQPEQDKFDFEYWDGEMESLENLIRTMAMLTASGHLRSAGRQGSSIADELIAFAQETQWQQDLIFYCKAYPTKVHQDYFDFCEAYEEGFFEE</sequence>
<organism evidence="1 2">
    <name type="scientific">Runella rosea</name>
    <dbReference type="NCBI Taxonomy" id="2259595"/>
    <lineage>
        <taxon>Bacteria</taxon>
        <taxon>Pseudomonadati</taxon>
        <taxon>Bacteroidota</taxon>
        <taxon>Cytophagia</taxon>
        <taxon>Cytophagales</taxon>
        <taxon>Spirosomataceae</taxon>
        <taxon>Runella</taxon>
    </lineage>
</organism>
<proteinExistence type="predicted"/>
<keyword evidence="2" id="KW-1185">Reference proteome</keyword>
<dbReference type="Pfam" id="PF10009">
    <property type="entry name" value="DUF2252"/>
    <property type="match status" value="1"/>
</dbReference>
<evidence type="ECO:0000313" key="1">
    <source>
        <dbReference type="EMBL" id="AXE18288.1"/>
    </source>
</evidence>
<accession>A0A344TI17</accession>
<dbReference type="KEGG" id="run:DR864_11295"/>
<gene>
    <name evidence="1" type="ORF">DR864_11295</name>
</gene>
<dbReference type="Proteomes" id="UP000251993">
    <property type="component" value="Chromosome"/>
</dbReference>
<dbReference type="OrthoDB" id="1491115at2"/>
<name>A0A344TI17_9BACT</name>
<reference evidence="1 2" key="1">
    <citation type="submission" date="2018-07" db="EMBL/GenBank/DDBJ databases">
        <title>Genome sequencing of Runella.</title>
        <authorList>
            <person name="Baek M.-G."/>
            <person name="Yi H."/>
        </authorList>
    </citation>
    <scope>NUCLEOTIDE SEQUENCE [LARGE SCALE GENOMIC DNA]</scope>
    <source>
        <strain evidence="1 2">HYN0085</strain>
    </source>
</reference>
<evidence type="ECO:0000313" key="2">
    <source>
        <dbReference type="Proteomes" id="UP000251993"/>
    </source>
</evidence>
<dbReference type="PANTHER" id="PTHR39441:SF1">
    <property type="entry name" value="DUF2252 DOMAIN-CONTAINING PROTEIN"/>
    <property type="match status" value="1"/>
</dbReference>